<evidence type="ECO:0000256" key="2">
    <source>
        <dbReference type="ARBA" id="ARBA00023015"/>
    </source>
</evidence>
<evidence type="ECO:0000313" key="8">
    <source>
        <dbReference type="Proteomes" id="UP000008827"/>
    </source>
</evidence>
<keyword evidence="8" id="KW-1185">Reference proteome</keyword>
<gene>
    <name evidence="6" type="ORF">GLYMA_20G108200</name>
</gene>
<dbReference type="EnsemblPlants" id="KRG90689">
    <property type="protein sequence ID" value="KRG90689"/>
    <property type="gene ID" value="GLYMA_20G108200"/>
</dbReference>
<dbReference type="OrthoDB" id="1410417at2759"/>
<evidence type="ECO:0000256" key="1">
    <source>
        <dbReference type="ARBA" id="ARBA00004123"/>
    </source>
</evidence>
<evidence type="ECO:0000313" key="7">
    <source>
        <dbReference type="EnsemblPlants" id="KRG90689"/>
    </source>
</evidence>
<accession>A0A0R0EKA6</accession>
<keyword evidence="2" id="KW-0805">Transcription regulation</keyword>
<reference evidence="6" key="3">
    <citation type="submission" date="2018-07" db="EMBL/GenBank/DDBJ databases">
        <title>WGS assembly of Glycine max.</title>
        <authorList>
            <person name="Schmutz J."/>
            <person name="Cannon S."/>
            <person name="Schlueter J."/>
            <person name="Ma J."/>
            <person name="Mitros T."/>
            <person name="Nelson W."/>
            <person name="Hyten D."/>
            <person name="Song Q."/>
            <person name="Thelen J."/>
            <person name="Cheng J."/>
            <person name="Xu D."/>
            <person name="Hellsten U."/>
            <person name="May G."/>
            <person name="Yu Y."/>
            <person name="Sakurai T."/>
            <person name="Umezawa T."/>
            <person name="Bhattacharyya M."/>
            <person name="Sandhu D."/>
            <person name="Valliyodan B."/>
            <person name="Lindquist E."/>
            <person name="Peto M."/>
            <person name="Grant D."/>
            <person name="Shu S."/>
            <person name="Goodstein D."/>
            <person name="Barry K."/>
            <person name="Futrell-Griggs M."/>
            <person name="Abernathy B."/>
            <person name="Du J."/>
            <person name="Tian Z."/>
            <person name="Zhu L."/>
            <person name="Gill N."/>
            <person name="Joshi T."/>
            <person name="Libault M."/>
            <person name="Sethuraman A."/>
            <person name="Zhang X."/>
            <person name="Shinozaki K."/>
            <person name="Nguyen H."/>
            <person name="Wing R."/>
            <person name="Cregan P."/>
            <person name="Specht J."/>
            <person name="Grimwood J."/>
            <person name="Rokhsar D."/>
            <person name="Stacey G."/>
            <person name="Shoemaker R."/>
            <person name="Jackson S."/>
        </authorList>
    </citation>
    <scope>NUCLEOTIDE SEQUENCE</scope>
    <source>
        <tissue evidence="6">Callus</tissue>
    </source>
</reference>
<dbReference type="InParanoid" id="A0A0R0EKA6"/>
<evidence type="ECO:0008006" key="9">
    <source>
        <dbReference type="Google" id="ProtNLM"/>
    </source>
</evidence>
<dbReference type="GO" id="GO:0005634">
    <property type="term" value="C:nucleus"/>
    <property type="evidence" value="ECO:0007669"/>
    <property type="project" value="UniProtKB-SubCell"/>
</dbReference>
<comment type="subcellular location">
    <subcellularLocation>
        <location evidence="1">Nucleus</location>
    </subcellularLocation>
</comment>
<evidence type="ECO:0000313" key="6">
    <source>
        <dbReference type="EMBL" id="KRG90689.1"/>
    </source>
</evidence>
<evidence type="ECO:0000256" key="3">
    <source>
        <dbReference type="ARBA" id="ARBA00023125"/>
    </source>
</evidence>
<dbReference type="SUPFAM" id="SSF101936">
    <property type="entry name" value="DNA-binding pseudobarrel domain"/>
    <property type="match status" value="1"/>
</dbReference>
<dbReference type="SMR" id="A0A0R0EKA6"/>
<dbReference type="Gene3D" id="2.40.330.10">
    <property type="entry name" value="DNA-binding pseudobarrel domain"/>
    <property type="match status" value="1"/>
</dbReference>
<evidence type="ECO:0000256" key="5">
    <source>
        <dbReference type="ARBA" id="ARBA00023242"/>
    </source>
</evidence>
<dbReference type="InterPro" id="IPR015300">
    <property type="entry name" value="DNA-bd_pseudobarrel_sf"/>
</dbReference>
<dbReference type="Gramene" id="KRG90689">
    <property type="protein sequence ID" value="KRG90689"/>
    <property type="gene ID" value="GLYMA_20G108200"/>
</dbReference>
<dbReference type="InterPro" id="IPR050655">
    <property type="entry name" value="Plant_B3_domain"/>
</dbReference>
<protein>
    <recommendedName>
        <fullName evidence="9">TF-B3 domain-containing protein</fullName>
    </recommendedName>
</protein>
<evidence type="ECO:0000256" key="4">
    <source>
        <dbReference type="ARBA" id="ARBA00023163"/>
    </source>
</evidence>
<dbReference type="PANTHER" id="PTHR31920">
    <property type="entry name" value="B3 DOMAIN-CONTAINING"/>
    <property type="match status" value="1"/>
</dbReference>
<proteinExistence type="predicted"/>
<dbReference type="Proteomes" id="UP000008827">
    <property type="component" value="Chromosome 20"/>
</dbReference>
<reference evidence="7" key="2">
    <citation type="submission" date="2018-02" db="UniProtKB">
        <authorList>
            <consortium name="EnsemblPlants"/>
        </authorList>
    </citation>
    <scope>IDENTIFICATION</scope>
    <source>
        <strain evidence="7">Williams 82</strain>
    </source>
</reference>
<keyword evidence="4" id="KW-0804">Transcription</keyword>
<keyword evidence="3" id="KW-0238">DNA-binding</keyword>
<dbReference type="GO" id="GO:0003677">
    <property type="term" value="F:DNA binding"/>
    <property type="evidence" value="ECO:0007669"/>
    <property type="project" value="UniProtKB-KW"/>
</dbReference>
<name>A0A0R0EKA6_SOYBN</name>
<dbReference type="PANTHER" id="PTHR31920:SF108">
    <property type="entry name" value="B3 DOMAIN-CONTAINING TRANSCRIPTION FACTOR VRN1-LIKE"/>
    <property type="match status" value="1"/>
</dbReference>
<sequence>MKMCMSFVNKCWEGRISNPVHLMLPNGDKRYVKWKKLDADVLLIEDWKKFAEAYSLDHDHLLVFKYVGKSQW</sequence>
<organism evidence="6">
    <name type="scientific">Glycine max</name>
    <name type="common">Soybean</name>
    <name type="synonym">Glycine hispida</name>
    <dbReference type="NCBI Taxonomy" id="3847"/>
    <lineage>
        <taxon>Eukaryota</taxon>
        <taxon>Viridiplantae</taxon>
        <taxon>Streptophyta</taxon>
        <taxon>Embryophyta</taxon>
        <taxon>Tracheophyta</taxon>
        <taxon>Spermatophyta</taxon>
        <taxon>Magnoliopsida</taxon>
        <taxon>eudicotyledons</taxon>
        <taxon>Gunneridae</taxon>
        <taxon>Pentapetalae</taxon>
        <taxon>rosids</taxon>
        <taxon>fabids</taxon>
        <taxon>Fabales</taxon>
        <taxon>Fabaceae</taxon>
        <taxon>Papilionoideae</taxon>
        <taxon>50 kb inversion clade</taxon>
        <taxon>NPAAA clade</taxon>
        <taxon>indigoferoid/millettioid clade</taxon>
        <taxon>Phaseoleae</taxon>
        <taxon>Glycine</taxon>
        <taxon>Glycine subgen. Soja</taxon>
    </lineage>
</organism>
<reference evidence="6 7" key="1">
    <citation type="journal article" date="2010" name="Nature">
        <title>Genome sequence of the palaeopolyploid soybean.</title>
        <authorList>
            <person name="Schmutz J."/>
            <person name="Cannon S.B."/>
            <person name="Schlueter J."/>
            <person name="Ma J."/>
            <person name="Mitros T."/>
            <person name="Nelson W."/>
            <person name="Hyten D.L."/>
            <person name="Song Q."/>
            <person name="Thelen J.J."/>
            <person name="Cheng J."/>
            <person name="Xu D."/>
            <person name="Hellsten U."/>
            <person name="May G.D."/>
            <person name="Yu Y."/>
            <person name="Sakurai T."/>
            <person name="Umezawa T."/>
            <person name="Bhattacharyya M.K."/>
            <person name="Sandhu D."/>
            <person name="Valliyodan B."/>
            <person name="Lindquist E."/>
            <person name="Peto M."/>
            <person name="Grant D."/>
            <person name="Shu S."/>
            <person name="Goodstein D."/>
            <person name="Barry K."/>
            <person name="Futrell-Griggs M."/>
            <person name="Abernathy B."/>
            <person name="Du J."/>
            <person name="Tian Z."/>
            <person name="Zhu L."/>
            <person name="Gill N."/>
            <person name="Joshi T."/>
            <person name="Libault M."/>
            <person name="Sethuraman A."/>
            <person name="Zhang X.-C."/>
            <person name="Shinozaki K."/>
            <person name="Nguyen H.T."/>
            <person name="Wing R.A."/>
            <person name="Cregan P."/>
            <person name="Specht J."/>
            <person name="Grimwood J."/>
            <person name="Rokhsar D."/>
            <person name="Stacey G."/>
            <person name="Shoemaker R.C."/>
            <person name="Jackson S.A."/>
        </authorList>
    </citation>
    <scope>NUCLEOTIDE SEQUENCE [LARGE SCALE GENOMIC DNA]</scope>
    <source>
        <strain evidence="7">cv. Williams 82</strain>
        <tissue evidence="6">Callus</tissue>
    </source>
</reference>
<dbReference type="AlphaFoldDB" id="A0A0R0EKA6"/>
<keyword evidence="5" id="KW-0539">Nucleus</keyword>
<dbReference type="EMBL" id="CM000853">
    <property type="protein sequence ID" value="KRG90689.1"/>
    <property type="molecule type" value="Genomic_DNA"/>
</dbReference>